<proteinExistence type="predicted"/>
<accession>A0A3M8BX62</accession>
<keyword evidence="3" id="KW-1185">Reference proteome</keyword>
<evidence type="ECO:0000256" key="1">
    <source>
        <dbReference type="SAM" id="SignalP"/>
    </source>
</evidence>
<feature type="chain" id="PRO_5018150437" evidence="1">
    <location>
        <begin position="24"/>
        <end position="196"/>
    </location>
</feature>
<keyword evidence="1" id="KW-0732">Signal</keyword>
<evidence type="ECO:0000313" key="2">
    <source>
        <dbReference type="EMBL" id="RNB68018.1"/>
    </source>
</evidence>
<protein>
    <submittedName>
        <fullName evidence="2">Uncharacterized protein</fullName>
    </submittedName>
</protein>
<dbReference type="OrthoDB" id="41445at2"/>
<reference evidence="2 3" key="1">
    <citation type="submission" date="2018-10" db="EMBL/GenBank/DDBJ databases">
        <title>Phylogenomics of Brevibacillus.</title>
        <authorList>
            <person name="Dunlap C."/>
        </authorList>
    </citation>
    <scope>NUCLEOTIDE SEQUENCE [LARGE SCALE GENOMIC DNA]</scope>
    <source>
        <strain evidence="2 3">JCM 12215</strain>
    </source>
</reference>
<dbReference type="Proteomes" id="UP000282028">
    <property type="component" value="Unassembled WGS sequence"/>
</dbReference>
<evidence type="ECO:0000313" key="3">
    <source>
        <dbReference type="Proteomes" id="UP000282028"/>
    </source>
</evidence>
<dbReference type="RefSeq" id="WP_122911016.1">
    <property type="nucleotide sequence ID" value="NZ_CBCSBE010000040.1"/>
</dbReference>
<feature type="signal peptide" evidence="1">
    <location>
        <begin position="1"/>
        <end position="23"/>
    </location>
</feature>
<gene>
    <name evidence="2" type="ORF">EDM52_21680</name>
</gene>
<name>A0A3M8BX62_9BACL</name>
<comment type="caution">
    <text evidence="2">The sequence shown here is derived from an EMBL/GenBank/DDBJ whole genome shotgun (WGS) entry which is preliminary data.</text>
</comment>
<organism evidence="2 3">
    <name type="scientific">Brevibacillus invocatus</name>
    <dbReference type="NCBI Taxonomy" id="173959"/>
    <lineage>
        <taxon>Bacteria</taxon>
        <taxon>Bacillati</taxon>
        <taxon>Bacillota</taxon>
        <taxon>Bacilli</taxon>
        <taxon>Bacillales</taxon>
        <taxon>Paenibacillaceae</taxon>
        <taxon>Brevibacillus</taxon>
    </lineage>
</organism>
<sequence length="196" mass="21509">MKKLLSTVIATTMLVAYAGGAYASTSKSNSSSSIEISANQISQVKIPKEFFNPNHPKAIKDPETIEKYEKILKKIENNEDKNRISANAPQAAAGAVVAVYFIPGIGEVALLATGAILIGTAVWYAGEWLYDVVYSWLQSETASDYIAKNRKGSILREFPSEYLDKTLDEIEADAKKGNATARKAKKLLNDRRFSKN</sequence>
<dbReference type="EMBL" id="RHHR01000048">
    <property type="protein sequence ID" value="RNB68018.1"/>
    <property type="molecule type" value="Genomic_DNA"/>
</dbReference>
<dbReference type="AlphaFoldDB" id="A0A3M8BX62"/>